<keyword evidence="12" id="KW-0347">Helicase</keyword>
<dbReference type="EC" id="3.6.4.12" evidence="6"/>
<evidence type="ECO:0000259" key="24">
    <source>
        <dbReference type="SMART" id="SM00913"/>
    </source>
</evidence>
<evidence type="ECO:0000256" key="14">
    <source>
        <dbReference type="ARBA" id="ARBA00022853"/>
    </source>
</evidence>
<evidence type="ECO:0000256" key="3">
    <source>
        <dbReference type="ARBA" id="ARBA00009220"/>
    </source>
</evidence>
<dbReference type="InterPro" id="IPR027417">
    <property type="entry name" value="P-loop_NTPase"/>
</dbReference>
<dbReference type="Pfam" id="PF09110">
    <property type="entry name" value="HAND"/>
    <property type="match status" value="1"/>
</dbReference>
<dbReference type="GO" id="GO:0006886">
    <property type="term" value="P:intracellular protein transport"/>
    <property type="evidence" value="ECO:0007669"/>
    <property type="project" value="InterPro"/>
</dbReference>
<evidence type="ECO:0000313" key="26">
    <source>
        <dbReference type="Proteomes" id="UP001217582"/>
    </source>
</evidence>
<dbReference type="InterPro" id="IPR036306">
    <property type="entry name" value="ISWI_HAND-dom_sf"/>
</dbReference>
<comment type="similarity">
    <text evidence="4">Belongs to the SNF2/RAD54 helicase family. ISWI subfamily.</text>
</comment>
<evidence type="ECO:0000259" key="23">
    <source>
        <dbReference type="SMART" id="SM00717"/>
    </source>
</evidence>
<dbReference type="CDD" id="cd17997">
    <property type="entry name" value="DEXHc_SMARCA1_SMARCA5"/>
    <property type="match status" value="1"/>
</dbReference>
<evidence type="ECO:0000259" key="22">
    <source>
        <dbReference type="SMART" id="SM00490"/>
    </source>
</evidence>
<dbReference type="Proteomes" id="UP001217582">
    <property type="component" value="Chromosome 1"/>
</dbReference>
<comment type="similarity">
    <text evidence="5">Belongs to the importin beta family. Importin beta-1 subfamily.</text>
</comment>
<dbReference type="Pfam" id="PF25574">
    <property type="entry name" value="TPR_IMB1"/>
    <property type="match status" value="1"/>
</dbReference>
<keyword evidence="10" id="KW-0547">Nucleotide-binding</keyword>
<dbReference type="InterPro" id="IPR015194">
    <property type="entry name" value="ISWI_HAND-dom"/>
</dbReference>
<evidence type="ECO:0000256" key="15">
    <source>
        <dbReference type="ARBA" id="ARBA00022927"/>
    </source>
</evidence>
<dbReference type="Gene3D" id="1.10.1040.30">
    <property type="entry name" value="ISWI, HAND domain"/>
    <property type="match status" value="1"/>
</dbReference>
<dbReference type="SUPFAM" id="SSF46689">
    <property type="entry name" value="Homeodomain-like"/>
    <property type="match status" value="2"/>
</dbReference>
<dbReference type="Gene3D" id="1.10.10.60">
    <property type="entry name" value="Homeodomain-like"/>
    <property type="match status" value="2"/>
</dbReference>
<dbReference type="GO" id="GO:0140658">
    <property type="term" value="F:ATP-dependent chromatin remodeler activity"/>
    <property type="evidence" value="ECO:0007669"/>
    <property type="project" value="TreeGrafter"/>
</dbReference>
<dbReference type="Pfam" id="PF09111">
    <property type="entry name" value="SLIDE"/>
    <property type="match status" value="1"/>
</dbReference>
<evidence type="ECO:0000256" key="18">
    <source>
        <dbReference type="ARBA" id="ARBA00079884"/>
    </source>
</evidence>
<feature type="domain" description="Myb-like" evidence="23">
    <location>
        <begin position="903"/>
        <end position="967"/>
    </location>
</feature>
<sequence>MSDGAQAMPERRAQRAAQNESLDASRSEMNRQKTVDSWKRFSYLLGQTELFQHFIDIKKDRDPEFAALLDESANQRGKKSRASGDHRHHHRKSEREEDEEMLQEETEDQVFTFRESPGYVQGGTMKDYQIQGLNWLISLYHNGINGILADEMGLGKTLQTVSFLGYLKYYCDTPGRHLIVVPKSTLDNWAREFDKWVPGFEILTLQGSKEERHAMIQDRILPQKFDVLITTYEMCLREKPALQKLAWEYIVIDEAHRIKNVDSSLSQIVRSFTSRGRLLITGTPLQNNLMELWSLLNFLLPDVFSSADDFEAWFQGKGSGEDDGADDAQGSIVQQLHKVLRPFLLRRVKADVEQSLLPKKETNVFVGLTDMQRKWYKSLLEKDIDAVNGALSKKEGKTRLLNIVMQLRKCCNHPYLFDGAEPGPPYTTDEHLVYNSGKMDILDKLLKKMRERGSRVLIFCQMSRMLDILEDYCLFREFPYCRIDGSSVHEDRIAAIDEYNRPGSDKFVFLLTTRAGGLGINLTSADVVVLFDSDWNPQADLQAMDRAHRIGQKKQVYVYRLVTDHSIEERILERAAQKLRLDQLVIQQGRSSAASQPKGAGQKEDLVDMIQHGAERIINDKASMDVKDDIDAIIAQGEARTAELQAKYRQYTSLDELTNIKSESAYAWEGEEYKGAAARRPGIWIEPAKRERKQNYSIDSYYRDAMRTTTKPAAPKAPRAPRQVATPEWQFYPPRFIELQTRETAAYQRSLHYQVPPPESGDAAAEAQRAEEQARIDHAEPLTEAEQAEKEALASQGWSQWHRRDFQQYVKACEKHGRTSHAAIADDMQAGGSDKTVDDVRAYADVFWEHVHELSDGDRIVQRVEEGESKRRRLAEHERMLRRKVQAYDEPLHELRLSYNQTRGKAYSEEEDRFLLVRLADYGLGADDVYERVRADVLGYPEFRFNWFIKSRTPQELARRCHTLLLLVMKEQEEEEREAANKTHKKRRASGASPRPTMNAGELLTHSLSPDHATRQAAEQALEAAARDSYPMYMTSLSSEMASEAALVHIRTASGLALKNALVAREARRAQDYADRWTALSAEARDQVKSKVLMTLSSSEPRAGTVAAQVTAAIAAIELPRGMWPDLVSQLLAAIGDLHNPCQRQAALQAIGFTCEVVDPAVLAAQSNEILTAVIQGARKEETSPEVQLAALRALLNSLEFVRLNFEREGERNFIMQVVCEATQSPHVAVKVAAFENLVRIMQLYYDKMRFYMEQALFGLTVLGMRDPEPHVALQAVEFWSTVCDEEIELSLEAAEALEFNEEPAHVSYHFAQIALPEIAPVLMELLALQDEDTDEDEWDTSKAAGTCLGLLAQVVGDHIVALAVPFIEGNVKSPDWRRRDAALMCFGSIMDGPESKLLTTLVTQALPTVLETLHDPSPAVKDTTAWTLGRMCEFAPDAITPELQLGPLIQALLGALQDEPRIVTHACWALINLAEHKGILSSLDDPDPPTTSLSPYFEMIVTQLMHVTDRPNNESNSRTSAYEALASTIAHCATDCLAHVSTVLVHILERQEALHAMVPQLIGLDDRNNWAELQSNLCSVLIAAVRRLQHGMAPIGDRLMTSLLTLIQNSAKQPTVLEDAFVAVGTVIVALEADFEKYLEAFLPFLVEGLRNHEEHQLCTISVGIVGDVCRSLGENASRYTETLILALLEDLQSPLLHRNVKPHILSCFGDIALAIGPAFEAYLSTAMAVLQQASMVQNAPESTDYEMMEYVNDLREGIAEAYVGIVSGFRSADKADVLLPYMDYTIAFIGIVASDMDRSETLLRNTIGLLGDIASAYPSGPVMAKLQQPWVMEYIKVGRSRGNGPETRKTSNWAREMLKKAVGAPVLS</sequence>
<dbReference type="GO" id="GO:0042393">
    <property type="term" value="F:histone binding"/>
    <property type="evidence" value="ECO:0007669"/>
    <property type="project" value="TreeGrafter"/>
</dbReference>
<comment type="similarity">
    <text evidence="3">Belongs to the SNF2/RAD54 helicase family. SWR1 subfamily.</text>
</comment>
<keyword evidence="11" id="KW-0378">Hydrolase</keyword>
<evidence type="ECO:0000256" key="19">
    <source>
        <dbReference type="ARBA" id="ARBA00083566"/>
    </source>
</evidence>
<dbReference type="InterPro" id="IPR049730">
    <property type="entry name" value="SNF2/RAD54-like_C"/>
</dbReference>
<keyword evidence="9" id="KW-0677">Repeat</keyword>
<dbReference type="Pfam" id="PF00176">
    <property type="entry name" value="SNF2-rel_dom"/>
    <property type="match status" value="1"/>
</dbReference>
<evidence type="ECO:0000256" key="1">
    <source>
        <dbReference type="ARBA" id="ARBA00004259"/>
    </source>
</evidence>
<dbReference type="InterPro" id="IPR044754">
    <property type="entry name" value="Isw1/2_DEXHc"/>
</dbReference>
<dbReference type="SUPFAM" id="SSF52540">
    <property type="entry name" value="P-loop containing nucleoside triphosphate hydrolases"/>
    <property type="match status" value="2"/>
</dbReference>
<dbReference type="Gene3D" id="3.40.50.300">
    <property type="entry name" value="P-loop containing nucleotide triphosphate hydrolases"/>
    <property type="match status" value="1"/>
</dbReference>
<dbReference type="GO" id="GO:0005737">
    <property type="term" value="C:cytoplasm"/>
    <property type="evidence" value="ECO:0007669"/>
    <property type="project" value="UniProtKB-SubCell"/>
</dbReference>
<dbReference type="PANTHER" id="PTHR45623">
    <property type="entry name" value="CHROMODOMAIN-HELICASE-DNA-BINDING PROTEIN 3-RELATED-RELATED"/>
    <property type="match status" value="1"/>
</dbReference>
<dbReference type="Gene3D" id="1.25.10.10">
    <property type="entry name" value="Leucine-rich Repeat Variant"/>
    <property type="match status" value="1"/>
</dbReference>
<dbReference type="CDD" id="cd18793">
    <property type="entry name" value="SF2_C_SNF"/>
    <property type="match status" value="1"/>
</dbReference>
<dbReference type="SMART" id="SM00490">
    <property type="entry name" value="HELICc"/>
    <property type="match status" value="1"/>
</dbReference>
<dbReference type="Pfam" id="PF00271">
    <property type="entry name" value="Helicase_C"/>
    <property type="match status" value="1"/>
</dbReference>
<feature type="region of interest" description="Disordered" evidence="20">
    <location>
        <begin position="72"/>
        <end position="105"/>
    </location>
</feature>
<evidence type="ECO:0000256" key="10">
    <source>
        <dbReference type="ARBA" id="ARBA00022741"/>
    </source>
</evidence>
<dbReference type="SUPFAM" id="SSF101224">
    <property type="entry name" value="HAND domain of the nucleosome remodeling ATPase ISWI"/>
    <property type="match status" value="1"/>
</dbReference>
<dbReference type="FunFam" id="3.40.50.300:FF:000082">
    <property type="entry name" value="ISWI chromatin remodeling complex ATPase ISW1"/>
    <property type="match status" value="1"/>
</dbReference>
<dbReference type="FunFam" id="1.25.10.10:FF:000027">
    <property type="entry name" value="Importin subunit beta-1"/>
    <property type="match status" value="1"/>
</dbReference>
<keyword evidence="13" id="KW-0067">ATP-binding</keyword>
<dbReference type="InterPro" id="IPR001005">
    <property type="entry name" value="SANT/Myb"/>
</dbReference>
<evidence type="ECO:0000256" key="13">
    <source>
        <dbReference type="ARBA" id="ARBA00022840"/>
    </source>
</evidence>
<dbReference type="GO" id="GO:0005524">
    <property type="term" value="F:ATP binding"/>
    <property type="evidence" value="ECO:0007669"/>
    <property type="project" value="UniProtKB-KW"/>
</dbReference>
<dbReference type="Gene3D" id="3.40.50.10810">
    <property type="entry name" value="Tandem AAA-ATPase domain"/>
    <property type="match status" value="1"/>
</dbReference>
<keyword evidence="17" id="KW-0539">Nucleus</keyword>
<dbReference type="GO" id="GO:0005635">
    <property type="term" value="C:nuclear envelope"/>
    <property type="evidence" value="ECO:0007669"/>
    <property type="project" value="UniProtKB-SubCell"/>
</dbReference>
<feature type="domain" description="Myb-like" evidence="23">
    <location>
        <begin position="797"/>
        <end position="850"/>
    </location>
</feature>
<keyword evidence="16" id="KW-0238">DNA-binding</keyword>
<evidence type="ECO:0000256" key="17">
    <source>
        <dbReference type="ARBA" id="ARBA00023242"/>
    </source>
</evidence>
<evidence type="ECO:0000256" key="16">
    <source>
        <dbReference type="ARBA" id="ARBA00023125"/>
    </source>
</evidence>
<gene>
    <name evidence="25" type="ORF">MARU1_000197</name>
</gene>
<dbReference type="InterPro" id="IPR009057">
    <property type="entry name" value="Homeodomain-like_sf"/>
</dbReference>
<comment type="subcellular location">
    <subcellularLocation>
        <location evidence="2">Cytoplasm</location>
    </subcellularLocation>
    <subcellularLocation>
        <location evidence="1">Nucleus envelope</location>
    </subcellularLocation>
</comment>
<feature type="region of interest" description="Disordered" evidence="20">
    <location>
        <begin position="976"/>
        <end position="1003"/>
    </location>
</feature>
<dbReference type="GO" id="GO:0000785">
    <property type="term" value="C:chromatin"/>
    <property type="evidence" value="ECO:0007669"/>
    <property type="project" value="TreeGrafter"/>
</dbReference>
<dbReference type="InterPro" id="IPR000330">
    <property type="entry name" value="SNF2_N"/>
</dbReference>
<dbReference type="InterPro" id="IPR038718">
    <property type="entry name" value="SNF2-like_sf"/>
</dbReference>
<dbReference type="GO" id="GO:0031267">
    <property type="term" value="F:small GTPase binding"/>
    <property type="evidence" value="ECO:0007669"/>
    <property type="project" value="InterPro"/>
</dbReference>
<dbReference type="InterPro" id="IPR058584">
    <property type="entry name" value="IMB1_TNPO1-like_TPR"/>
</dbReference>
<name>A0AAJ6CL75_9BASI</name>
<dbReference type="EMBL" id="CP119916">
    <property type="protein sequence ID" value="WFD14198.1"/>
    <property type="molecule type" value="Genomic_DNA"/>
</dbReference>
<feature type="compositionally biased region" description="Basic residues" evidence="20">
    <location>
        <begin position="76"/>
        <end position="92"/>
    </location>
</feature>
<evidence type="ECO:0000256" key="9">
    <source>
        <dbReference type="ARBA" id="ARBA00022737"/>
    </source>
</evidence>
<evidence type="ECO:0000256" key="5">
    <source>
        <dbReference type="ARBA" id="ARBA00010907"/>
    </source>
</evidence>
<keyword evidence="26" id="KW-1185">Reference proteome</keyword>
<dbReference type="GO" id="GO:0003678">
    <property type="term" value="F:DNA helicase activity"/>
    <property type="evidence" value="ECO:0007669"/>
    <property type="project" value="UniProtKB-EC"/>
</dbReference>
<dbReference type="SMART" id="SM00717">
    <property type="entry name" value="SANT"/>
    <property type="match status" value="2"/>
</dbReference>
<evidence type="ECO:0000256" key="4">
    <source>
        <dbReference type="ARBA" id="ARBA00009687"/>
    </source>
</evidence>
<protein>
    <recommendedName>
        <fullName evidence="6">DNA helicase</fullName>
        <ecNumber evidence="6">3.6.4.12</ecNumber>
    </recommendedName>
    <alternativeName>
        <fullName evidence="18">Importin-95</fullName>
    </alternativeName>
    <alternativeName>
        <fullName evidence="19">Karyopherin-95</fullName>
    </alternativeName>
</protein>
<keyword evidence="15" id="KW-0653">Protein transport</keyword>
<evidence type="ECO:0000256" key="6">
    <source>
        <dbReference type="ARBA" id="ARBA00012551"/>
    </source>
</evidence>
<dbReference type="GO" id="GO:0031491">
    <property type="term" value="F:nucleosome binding"/>
    <property type="evidence" value="ECO:0007669"/>
    <property type="project" value="InterPro"/>
</dbReference>
<dbReference type="InterPro" id="IPR001650">
    <property type="entry name" value="Helicase_C-like"/>
</dbReference>
<evidence type="ECO:0000259" key="21">
    <source>
        <dbReference type="SMART" id="SM00487"/>
    </source>
</evidence>
<organism evidence="25 26">
    <name type="scientific">Malassezia arunalokei</name>
    <dbReference type="NCBI Taxonomy" id="1514897"/>
    <lineage>
        <taxon>Eukaryota</taxon>
        <taxon>Fungi</taxon>
        <taxon>Dikarya</taxon>
        <taxon>Basidiomycota</taxon>
        <taxon>Ustilaginomycotina</taxon>
        <taxon>Malasseziomycetes</taxon>
        <taxon>Malasseziales</taxon>
        <taxon>Malasseziaceae</taxon>
        <taxon>Malassezia</taxon>
    </lineage>
</organism>
<dbReference type="GO" id="GO:0034728">
    <property type="term" value="P:nucleosome organization"/>
    <property type="evidence" value="ECO:0007669"/>
    <property type="project" value="TreeGrafter"/>
</dbReference>
<evidence type="ECO:0000256" key="7">
    <source>
        <dbReference type="ARBA" id="ARBA00022448"/>
    </source>
</evidence>
<reference evidence="25 26" key="1">
    <citation type="submission" date="2023-03" db="EMBL/GenBank/DDBJ databases">
        <title>Mating type loci evolution in Malassezia.</title>
        <authorList>
            <person name="Coelho M.A."/>
        </authorList>
    </citation>
    <scope>NUCLEOTIDE SEQUENCE [LARGE SCALE GENOMIC DNA]</scope>
    <source>
        <strain evidence="25 26">CBS 13387</strain>
    </source>
</reference>
<feature type="compositionally biased region" description="Acidic residues" evidence="20">
    <location>
        <begin position="96"/>
        <end position="105"/>
    </location>
</feature>
<feature type="domain" description="Helicase C-terminal" evidence="22">
    <location>
        <begin position="467"/>
        <end position="551"/>
    </location>
</feature>
<feature type="region of interest" description="Disordered" evidence="20">
    <location>
        <begin position="1"/>
        <end position="33"/>
    </location>
</feature>
<evidence type="ECO:0000256" key="11">
    <source>
        <dbReference type="ARBA" id="ARBA00022801"/>
    </source>
</evidence>
<evidence type="ECO:0000256" key="2">
    <source>
        <dbReference type="ARBA" id="ARBA00004496"/>
    </source>
</evidence>
<dbReference type="FunFam" id="3.40.50.10810:FF:000005">
    <property type="entry name" value="Photoperiod-independent early flowering 1"/>
    <property type="match status" value="1"/>
</dbReference>
<dbReference type="GO" id="GO:0003677">
    <property type="term" value="F:DNA binding"/>
    <property type="evidence" value="ECO:0007669"/>
    <property type="project" value="UniProtKB-KW"/>
</dbReference>
<evidence type="ECO:0000313" key="25">
    <source>
        <dbReference type="EMBL" id="WFD14198.1"/>
    </source>
</evidence>
<keyword evidence="7" id="KW-0813">Transport</keyword>
<evidence type="ECO:0000256" key="12">
    <source>
        <dbReference type="ARBA" id="ARBA00022806"/>
    </source>
</evidence>
<dbReference type="InterPro" id="IPR014001">
    <property type="entry name" value="Helicase_ATP-bd"/>
</dbReference>
<proteinExistence type="inferred from homology"/>
<keyword evidence="14" id="KW-0156">Chromatin regulator</keyword>
<feature type="domain" description="Helicase ATP-binding" evidence="21">
    <location>
        <begin position="121"/>
        <end position="313"/>
    </location>
</feature>
<dbReference type="InterPro" id="IPR016024">
    <property type="entry name" value="ARM-type_fold"/>
</dbReference>
<keyword evidence="8" id="KW-0963">Cytoplasm</keyword>
<dbReference type="SMART" id="SM00487">
    <property type="entry name" value="DEXDc"/>
    <property type="match status" value="1"/>
</dbReference>
<dbReference type="SMART" id="SM00913">
    <property type="entry name" value="IBN_N"/>
    <property type="match status" value="1"/>
</dbReference>
<accession>A0AAJ6CL75</accession>
<dbReference type="GO" id="GO:0016887">
    <property type="term" value="F:ATP hydrolysis activity"/>
    <property type="evidence" value="ECO:0007669"/>
    <property type="project" value="TreeGrafter"/>
</dbReference>
<dbReference type="InterPro" id="IPR015195">
    <property type="entry name" value="SLIDE"/>
</dbReference>
<feature type="domain" description="Importin N-terminal" evidence="24">
    <location>
        <begin position="1018"/>
        <end position="1098"/>
    </location>
</feature>
<evidence type="ECO:0000256" key="8">
    <source>
        <dbReference type="ARBA" id="ARBA00022490"/>
    </source>
</evidence>
<dbReference type="InterPro" id="IPR000225">
    <property type="entry name" value="Armadillo"/>
</dbReference>
<dbReference type="InterPro" id="IPR001494">
    <property type="entry name" value="Importin-beta_N"/>
</dbReference>
<dbReference type="Pfam" id="PF13513">
    <property type="entry name" value="HEAT_EZ"/>
    <property type="match status" value="1"/>
</dbReference>
<dbReference type="Pfam" id="PF03810">
    <property type="entry name" value="IBN_N"/>
    <property type="match status" value="1"/>
</dbReference>
<feature type="compositionally biased region" description="Basic and acidic residues" evidence="20">
    <location>
        <begin position="23"/>
        <end position="33"/>
    </location>
</feature>
<dbReference type="PANTHER" id="PTHR45623:SF49">
    <property type="entry name" value="SWI_SNF-RELATED MATRIX-ASSOCIATED ACTIN-DEPENDENT REGULATOR OF CHROMATIN SUBFAMILY A MEMBER 5"/>
    <property type="match status" value="1"/>
</dbReference>
<dbReference type="SMART" id="SM00185">
    <property type="entry name" value="ARM"/>
    <property type="match status" value="3"/>
</dbReference>
<dbReference type="InterPro" id="IPR011989">
    <property type="entry name" value="ARM-like"/>
</dbReference>
<dbReference type="SUPFAM" id="SSF48371">
    <property type="entry name" value="ARM repeat"/>
    <property type="match status" value="1"/>
</dbReference>
<evidence type="ECO:0000256" key="20">
    <source>
        <dbReference type="SAM" id="MobiDB-lite"/>
    </source>
</evidence>